<evidence type="ECO:0000313" key="2">
    <source>
        <dbReference type="Proteomes" id="UP000758168"/>
    </source>
</evidence>
<name>A0ABS4Z9V0_9ACTN</name>
<accession>A0ABS4Z9V0</accession>
<gene>
    <name evidence="1" type="ORF">JOF54_002749</name>
</gene>
<dbReference type="RefSeq" id="WP_210056817.1">
    <property type="nucleotide sequence ID" value="NZ_JAGIOB010000001.1"/>
</dbReference>
<organism evidence="1 2">
    <name type="scientific">Microlunatus capsulatus</name>
    <dbReference type="NCBI Taxonomy" id="99117"/>
    <lineage>
        <taxon>Bacteria</taxon>
        <taxon>Bacillati</taxon>
        <taxon>Actinomycetota</taxon>
        <taxon>Actinomycetes</taxon>
        <taxon>Propionibacteriales</taxon>
        <taxon>Propionibacteriaceae</taxon>
        <taxon>Microlunatus</taxon>
    </lineage>
</organism>
<reference evidence="1 2" key="1">
    <citation type="submission" date="2021-03" db="EMBL/GenBank/DDBJ databases">
        <title>Sequencing the genomes of 1000 actinobacteria strains.</title>
        <authorList>
            <person name="Klenk H.-P."/>
        </authorList>
    </citation>
    <scope>NUCLEOTIDE SEQUENCE [LARGE SCALE GENOMIC DNA]</scope>
    <source>
        <strain evidence="1 2">DSM 12936</strain>
    </source>
</reference>
<dbReference type="Proteomes" id="UP000758168">
    <property type="component" value="Unassembled WGS sequence"/>
</dbReference>
<evidence type="ECO:0008006" key="3">
    <source>
        <dbReference type="Google" id="ProtNLM"/>
    </source>
</evidence>
<sequence>MSGWQAALADDLRARLGARAAVELAGSALAPETLDGWSDLDLHLRLAEDVDLAALVDPEAVWAHDVATSAQEQVVRLVLRDGRRLDLQVRGPGRLGVPAPEEPGRSRFLAALVAVKTGRDDRLIATHLLLELLRTALVLRMVRRDRDTGTTVHRTGTAHDALAEEVAAAAALPLPEALTAARVLLDRGWSALDPAHVPDWSGLDALLARGAADPA</sequence>
<comment type="caution">
    <text evidence="1">The sequence shown here is derived from an EMBL/GenBank/DDBJ whole genome shotgun (WGS) entry which is preliminary data.</text>
</comment>
<dbReference type="EMBL" id="JAGIOB010000001">
    <property type="protein sequence ID" value="MBP2417827.1"/>
    <property type="molecule type" value="Genomic_DNA"/>
</dbReference>
<proteinExistence type="predicted"/>
<evidence type="ECO:0000313" key="1">
    <source>
        <dbReference type="EMBL" id="MBP2417827.1"/>
    </source>
</evidence>
<keyword evidence="2" id="KW-1185">Reference proteome</keyword>
<protein>
    <recommendedName>
        <fullName evidence="3">Nucleotidyltransferase domain-containing protein</fullName>
    </recommendedName>
</protein>